<comment type="caution">
    <text evidence="1">The sequence shown here is derived from an EMBL/GenBank/DDBJ whole genome shotgun (WGS) entry which is preliminary data.</text>
</comment>
<evidence type="ECO:0000313" key="1">
    <source>
        <dbReference type="EMBL" id="MFD1203387.1"/>
    </source>
</evidence>
<gene>
    <name evidence="1" type="ORF">ACFQ3U_15960</name>
</gene>
<evidence type="ECO:0000313" key="2">
    <source>
        <dbReference type="Proteomes" id="UP001597181"/>
    </source>
</evidence>
<dbReference type="RefSeq" id="WP_343960333.1">
    <property type="nucleotide sequence ID" value="NZ_BAAAKZ010000007.1"/>
</dbReference>
<proteinExistence type="predicted"/>
<dbReference type="EMBL" id="JBHTLY010000012">
    <property type="protein sequence ID" value="MFD1203387.1"/>
    <property type="molecule type" value="Genomic_DNA"/>
</dbReference>
<name>A0ABW3TSP5_9MICO</name>
<keyword evidence="2" id="KW-1185">Reference proteome</keyword>
<sequence length="155" mass="16576">MTVPTSTRRKSAPGAVMVLALLGALALLVTFIMQIAADAPPRDSEELREQILTEMEEYWSTGLPLETGRVDASTLEVIDRTSEGVVAYAFLTTNDALGIGVRTSGGGGGMSISDPGERTAWLNMTSPGTESTRSYELTVRRTGSDKGYDHTFTAK</sequence>
<accession>A0ABW3TSP5</accession>
<protein>
    <submittedName>
        <fullName evidence="1">Uncharacterized protein</fullName>
    </submittedName>
</protein>
<reference evidence="2" key="1">
    <citation type="journal article" date="2019" name="Int. J. Syst. Evol. Microbiol.">
        <title>The Global Catalogue of Microorganisms (GCM) 10K type strain sequencing project: providing services to taxonomists for standard genome sequencing and annotation.</title>
        <authorList>
            <consortium name="The Broad Institute Genomics Platform"/>
            <consortium name="The Broad Institute Genome Sequencing Center for Infectious Disease"/>
            <person name="Wu L."/>
            <person name="Ma J."/>
        </authorList>
    </citation>
    <scope>NUCLEOTIDE SEQUENCE [LARGE SCALE GENOMIC DNA]</scope>
    <source>
        <strain evidence="2">CCUG 50213</strain>
    </source>
</reference>
<dbReference type="Proteomes" id="UP001597181">
    <property type="component" value="Unassembled WGS sequence"/>
</dbReference>
<organism evidence="1 2">
    <name type="scientific">Leucobacter albus</name>
    <dbReference type="NCBI Taxonomy" id="272210"/>
    <lineage>
        <taxon>Bacteria</taxon>
        <taxon>Bacillati</taxon>
        <taxon>Actinomycetota</taxon>
        <taxon>Actinomycetes</taxon>
        <taxon>Micrococcales</taxon>
        <taxon>Microbacteriaceae</taxon>
        <taxon>Leucobacter</taxon>
    </lineage>
</organism>